<protein>
    <submittedName>
        <fullName evidence="2">DUF5313 domain-containing protein</fullName>
    </submittedName>
</protein>
<name>A0ABW3VQV8_9PSEU</name>
<reference evidence="3" key="1">
    <citation type="journal article" date="2019" name="Int. J. Syst. Evol. Microbiol.">
        <title>The Global Catalogue of Microorganisms (GCM) 10K type strain sequencing project: providing services to taxonomists for standard genome sequencing and annotation.</title>
        <authorList>
            <consortium name="The Broad Institute Genomics Platform"/>
            <consortium name="The Broad Institute Genome Sequencing Center for Infectious Disease"/>
            <person name="Wu L."/>
            <person name="Ma J."/>
        </authorList>
    </citation>
    <scope>NUCLEOTIDE SEQUENCE [LARGE SCALE GENOMIC DNA]</scope>
    <source>
        <strain evidence="3">CCUG 49018</strain>
    </source>
</reference>
<dbReference type="Pfam" id="PF17240">
    <property type="entry name" value="DUF5313"/>
    <property type="match status" value="1"/>
</dbReference>
<dbReference type="InterPro" id="IPR035197">
    <property type="entry name" value="DUF5313"/>
</dbReference>
<dbReference type="RefSeq" id="WP_013672961.1">
    <property type="nucleotide sequence ID" value="NZ_BAABKS010000093.1"/>
</dbReference>
<sequence>MTTVQRPSPVRWLWYALGGSLPARHREWVLYDATRPTWQLRHFARACVQLGLITVPVLLLVPGPLWVRALATLLGWLVALQYVLYTADGSVEHRVQKAGYPPGTAQRVRDDAGADERAAAAARYARRYRT</sequence>
<evidence type="ECO:0000313" key="3">
    <source>
        <dbReference type="Proteomes" id="UP001597182"/>
    </source>
</evidence>
<keyword evidence="1" id="KW-0472">Membrane</keyword>
<feature type="transmembrane region" description="Helical" evidence="1">
    <location>
        <begin position="43"/>
        <end position="61"/>
    </location>
</feature>
<keyword evidence="1" id="KW-0812">Transmembrane</keyword>
<dbReference type="Proteomes" id="UP001597182">
    <property type="component" value="Unassembled WGS sequence"/>
</dbReference>
<gene>
    <name evidence="2" type="ORF">ACFQ34_29795</name>
</gene>
<evidence type="ECO:0000313" key="2">
    <source>
        <dbReference type="EMBL" id="MFD1237497.1"/>
    </source>
</evidence>
<organism evidence="2 3">
    <name type="scientific">Pseudonocardia benzenivorans</name>
    <dbReference type="NCBI Taxonomy" id="228005"/>
    <lineage>
        <taxon>Bacteria</taxon>
        <taxon>Bacillati</taxon>
        <taxon>Actinomycetota</taxon>
        <taxon>Actinomycetes</taxon>
        <taxon>Pseudonocardiales</taxon>
        <taxon>Pseudonocardiaceae</taxon>
        <taxon>Pseudonocardia</taxon>
    </lineage>
</organism>
<evidence type="ECO:0000256" key="1">
    <source>
        <dbReference type="SAM" id="Phobius"/>
    </source>
</evidence>
<feature type="transmembrane region" description="Helical" evidence="1">
    <location>
        <begin position="67"/>
        <end position="87"/>
    </location>
</feature>
<accession>A0ABW3VQV8</accession>
<keyword evidence="3" id="KW-1185">Reference proteome</keyword>
<keyword evidence="1" id="KW-1133">Transmembrane helix</keyword>
<proteinExistence type="predicted"/>
<dbReference type="EMBL" id="JBHTMB010000293">
    <property type="protein sequence ID" value="MFD1237497.1"/>
    <property type="molecule type" value="Genomic_DNA"/>
</dbReference>
<comment type="caution">
    <text evidence="2">The sequence shown here is derived from an EMBL/GenBank/DDBJ whole genome shotgun (WGS) entry which is preliminary data.</text>
</comment>